<evidence type="ECO:0000313" key="3">
    <source>
        <dbReference type="Proteomes" id="UP001153678"/>
    </source>
</evidence>
<dbReference type="Proteomes" id="UP001153678">
    <property type="component" value="Unassembled WGS sequence"/>
</dbReference>
<sequence>INQEFEEIGEKIKAKENQLKDTPPKNTKKIKELENEIGDATKGLKKAQKIKAGEVANLQKNEQERVKDLEKKTKQQTAELTYQKEYSQDQKKKYLWEIGIKNKTI</sequence>
<protein>
    <submittedName>
        <fullName evidence="2">6535_t:CDS:1</fullName>
    </submittedName>
</protein>
<gene>
    <name evidence="2" type="ORF">FWILDA_LOCUS19419</name>
</gene>
<evidence type="ECO:0000256" key="1">
    <source>
        <dbReference type="SAM" id="Coils"/>
    </source>
</evidence>
<reference evidence="2" key="1">
    <citation type="submission" date="2022-08" db="EMBL/GenBank/DDBJ databases">
        <authorList>
            <person name="Kallberg Y."/>
            <person name="Tangrot J."/>
            <person name="Rosling A."/>
        </authorList>
    </citation>
    <scope>NUCLEOTIDE SEQUENCE</scope>
    <source>
        <strain evidence="2">Wild A</strain>
    </source>
</reference>
<comment type="caution">
    <text evidence="2">The sequence shown here is derived from an EMBL/GenBank/DDBJ whole genome shotgun (WGS) entry which is preliminary data.</text>
</comment>
<keyword evidence="1" id="KW-0175">Coiled coil</keyword>
<feature type="non-terminal residue" evidence="2">
    <location>
        <position position="1"/>
    </location>
</feature>
<accession>A0A9W4TBW9</accession>
<keyword evidence="3" id="KW-1185">Reference proteome</keyword>
<dbReference type="AlphaFoldDB" id="A0A9W4TBW9"/>
<evidence type="ECO:0000313" key="2">
    <source>
        <dbReference type="EMBL" id="CAI2200132.1"/>
    </source>
</evidence>
<feature type="coiled-coil region" evidence="1">
    <location>
        <begin position="30"/>
        <end position="79"/>
    </location>
</feature>
<proteinExistence type="predicted"/>
<feature type="non-terminal residue" evidence="2">
    <location>
        <position position="105"/>
    </location>
</feature>
<name>A0A9W4TBW9_9GLOM</name>
<dbReference type="EMBL" id="CAMKVN010023427">
    <property type="protein sequence ID" value="CAI2200132.1"/>
    <property type="molecule type" value="Genomic_DNA"/>
</dbReference>
<organism evidence="2 3">
    <name type="scientific">Funneliformis geosporum</name>
    <dbReference type="NCBI Taxonomy" id="1117311"/>
    <lineage>
        <taxon>Eukaryota</taxon>
        <taxon>Fungi</taxon>
        <taxon>Fungi incertae sedis</taxon>
        <taxon>Mucoromycota</taxon>
        <taxon>Glomeromycotina</taxon>
        <taxon>Glomeromycetes</taxon>
        <taxon>Glomerales</taxon>
        <taxon>Glomeraceae</taxon>
        <taxon>Funneliformis</taxon>
    </lineage>
</organism>